<keyword evidence="1" id="KW-0863">Zinc-finger</keyword>
<evidence type="ECO:0000256" key="1">
    <source>
        <dbReference type="PROSITE-ProRule" id="PRU00175"/>
    </source>
</evidence>
<dbReference type="AlphaFoldDB" id="A0AAD4FGF2"/>
<dbReference type="SUPFAM" id="SSF57850">
    <property type="entry name" value="RING/U-box"/>
    <property type="match status" value="1"/>
</dbReference>
<dbReference type="EMBL" id="JAANER010000005">
    <property type="protein sequence ID" value="KAG9189518.1"/>
    <property type="molecule type" value="Genomic_DNA"/>
</dbReference>
<gene>
    <name evidence="3" type="ORF">G6011_06386</name>
</gene>
<comment type="caution">
    <text evidence="3">The sequence shown here is derived from an EMBL/GenBank/DDBJ whole genome shotgun (WGS) entry which is preliminary data.</text>
</comment>
<keyword evidence="1" id="KW-0479">Metal-binding</keyword>
<evidence type="ECO:0000259" key="2">
    <source>
        <dbReference type="PROSITE" id="PS50089"/>
    </source>
</evidence>
<dbReference type="Gene3D" id="3.30.40.10">
    <property type="entry name" value="Zinc/RING finger domain, C3HC4 (zinc finger)"/>
    <property type="match status" value="1"/>
</dbReference>
<evidence type="ECO:0000313" key="4">
    <source>
        <dbReference type="Proteomes" id="UP001199106"/>
    </source>
</evidence>
<dbReference type="InterPro" id="IPR013083">
    <property type="entry name" value="Znf_RING/FYVE/PHD"/>
</dbReference>
<name>A0AAD4FGF2_9PLEO</name>
<dbReference type="Proteomes" id="UP001199106">
    <property type="component" value="Unassembled WGS sequence"/>
</dbReference>
<feature type="domain" description="RING-type" evidence="2">
    <location>
        <begin position="43"/>
        <end position="99"/>
    </location>
</feature>
<sequence length="135" mass="15390">MSFTPINTTPCCGQCDTPRTYDQFIANYAVGKPLKLFEEPNLCTICQLPNGSENLAFKMVDMPLAINVAGCRHVFGSACVKQMGWDNIDGRHQRCPLCRTEWWLEPDPFNCDITDDIKHKKSEKAARLSNRLWYS</sequence>
<accession>A0AAD4FGF2</accession>
<evidence type="ECO:0000313" key="3">
    <source>
        <dbReference type="EMBL" id="KAG9189518.1"/>
    </source>
</evidence>
<dbReference type="GO" id="GO:0008270">
    <property type="term" value="F:zinc ion binding"/>
    <property type="evidence" value="ECO:0007669"/>
    <property type="project" value="UniProtKB-KW"/>
</dbReference>
<organism evidence="3 4">
    <name type="scientific">Alternaria panax</name>
    <dbReference type="NCBI Taxonomy" id="48097"/>
    <lineage>
        <taxon>Eukaryota</taxon>
        <taxon>Fungi</taxon>
        <taxon>Dikarya</taxon>
        <taxon>Ascomycota</taxon>
        <taxon>Pezizomycotina</taxon>
        <taxon>Dothideomycetes</taxon>
        <taxon>Pleosporomycetidae</taxon>
        <taxon>Pleosporales</taxon>
        <taxon>Pleosporineae</taxon>
        <taxon>Pleosporaceae</taxon>
        <taxon>Alternaria</taxon>
        <taxon>Alternaria sect. Panax</taxon>
    </lineage>
</organism>
<dbReference type="PROSITE" id="PS50089">
    <property type="entry name" value="ZF_RING_2"/>
    <property type="match status" value="1"/>
</dbReference>
<reference evidence="3" key="1">
    <citation type="submission" date="2021-07" db="EMBL/GenBank/DDBJ databases">
        <title>Genome Resource of American Ginseng Black Spot Pathogen Alternaria panax.</title>
        <authorList>
            <person name="Qiu C."/>
            <person name="Wang W."/>
            <person name="Liu Z."/>
        </authorList>
    </citation>
    <scope>NUCLEOTIDE SEQUENCE</scope>
    <source>
        <strain evidence="3">BNCC115425</strain>
    </source>
</reference>
<keyword evidence="1" id="KW-0862">Zinc</keyword>
<keyword evidence="4" id="KW-1185">Reference proteome</keyword>
<proteinExistence type="predicted"/>
<protein>
    <recommendedName>
        <fullName evidence="2">RING-type domain-containing protein</fullName>
    </recommendedName>
</protein>
<dbReference type="InterPro" id="IPR001841">
    <property type="entry name" value="Znf_RING"/>
</dbReference>